<name>A0ABT1PJB5_9ACTN</name>
<proteinExistence type="predicted"/>
<organism evidence="1 2">
    <name type="scientific">Streptantibioticus rubrisoli</name>
    <dbReference type="NCBI Taxonomy" id="1387313"/>
    <lineage>
        <taxon>Bacteria</taxon>
        <taxon>Bacillati</taxon>
        <taxon>Actinomycetota</taxon>
        <taxon>Actinomycetes</taxon>
        <taxon>Kitasatosporales</taxon>
        <taxon>Streptomycetaceae</taxon>
        <taxon>Streptantibioticus</taxon>
    </lineage>
</organism>
<dbReference type="RefSeq" id="WP_255931597.1">
    <property type="nucleotide sequence ID" value="NZ_JANFNH010000042.1"/>
</dbReference>
<comment type="caution">
    <text evidence="1">The sequence shown here is derived from an EMBL/GenBank/DDBJ whole genome shotgun (WGS) entry which is preliminary data.</text>
</comment>
<gene>
    <name evidence="1" type="ORF">NON19_26365</name>
</gene>
<dbReference type="Pfam" id="PF00805">
    <property type="entry name" value="Pentapeptide"/>
    <property type="match status" value="1"/>
</dbReference>
<accession>A0ABT1PJB5</accession>
<dbReference type="EMBL" id="JANFNH010000042">
    <property type="protein sequence ID" value="MCQ4045461.1"/>
    <property type="molecule type" value="Genomic_DNA"/>
</dbReference>
<dbReference type="InterPro" id="IPR001646">
    <property type="entry name" value="5peptide_repeat"/>
</dbReference>
<evidence type="ECO:0000313" key="1">
    <source>
        <dbReference type="EMBL" id="MCQ4045461.1"/>
    </source>
</evidence>
<reference evidence="1 2" key="1">
    <citation type="submission" date="2022-06" db="EMBL/GenBank/DDBJ databases">
        <title>Draft genome sequence of type strain Streptomyces rubrisoli DSM 42083.</title>
        <authorList>
            <person name="Duangmal K."/>
            <person name="Klaysubun C."/>
        </authorList>
    </citation>
    <scope>NUCLEOTIDE SEQUENCE [LARGE SCALE GENOMIC DNA]</scope>
    <source>
        <strain evidence="1 2">DSM 42083</strain>
    </source>
</reference>
<sequence length="86" mass="9405">MEGADFRRADFNGAFLTRAVIGGADFSFAGIVAAFADDMNLADYDGKKVKFTHADFYGTNDYCDGEKPTHPEFGYVCVKAATGNWF</sequence>
<protein>
    <submittedName>
        <fullName evidence="1">Pentapeptide repeat-containing protein</fullName>
    </submittedName>
</protein>
<dbReference type="Proteomes" id="UP001206206">
    <property type="component" value="Unassembled WGS sequence"/>
</dbReference>
<dbReference type="Gene3D" id="2.160.20.80">
    <property type="entry name" value="E3 ubiquitin-protein ligase SopA"/>
    <property type="match status" value="1"/>
</dbReference>
<evidence type="ECO:0000313" key="2">
    <source>
        <dbReference type="Proteomes" id="UP001206206"/>
    </source>
</evidence>
<dbReference type="SUPFAM" id="SSF141571">
    <property type="entry name" value="Pentapeptide repeat-like"/>
    <property type="match status" value="1"/>
</dbReference>
<keyword evidence="2" id="KW-1185">Reference proteome</keyword>